<evidence type="ECO:0000256" key="3">
    <source>
        <dbReference type="ARBA" id="ARBA00022989"/>
    </source>
</evidence>
<dbReference type="PANTHER" id="PTHR37422">
    <property type="entry name" value="TEICHURONIC ACID BIOSYNTHESIS PROTEIN TUAE"/>
    <property type="match status" value="1"/>
</dbReference>
<feature type="transmembrane region" description="Helical" evidence="5">
    <location>
        <begin position="154"/>
        <end position="178"/>
    </location>
</feature>
<proteinExistence type="predicted"/>
<feature type="transmembrane region" description="Helical" evidence="5">
    <location>
        <begin position="207"/>
        <end position="224"/>
    </location>
</feature>
<gene>
    <name evidence="7" type="ORF">SAMN05421780_102177</name>
</gene>
<dbReference type="Proteomes" id="UP000199514">
    <property type="component" value="Unassembled WGS sequence"/>
</dbReference>
<accession>A0A1I1FN13</accession>
<dbReference type="PANTHER" id="PTHR37422:SF17">
    <property type="entry name" value="O-ANTIGEN LIGASE"/>
    <property type="match status" value="1"/>
</dbReference>
<dbReference type="STRING" id="927664.SAMN05421780_102177"/>
<protein>
    <submittedName>
        <fullName evidence="7">O-antigen ligase</fullName>
    </submittedName>
</protein>
<organism evidence="7 8">
    <name type="scientific">Flexibacter flexilis DSM 6793</name>
    <dbReference type="NCBI Taxonomy" id="927664"/>
    <lineage>
        <taxon>Bacteria</taxon>
        <taxon>Pseudomonadati</taxon>
        <taxon>Bacteroidota</taxon>
        <taxon>Cytophagia</taxon>
        <taxon>Cytophagales</taxon>
        <taxon>Flexibacteraceae</taxon>
        <taxon>Flexibacter</taxon>
    </lineage>
</organism>
<feature type="transmembrane region" description="Helical" evidence="5">
    <location>
        <begin position="231"/>
        <end position="249"/>
    </location>
</feature>
<evidence type="ECO:0000313" key="8">
    <source>
        <dbReference type="Proteomes" id="UP000199514"/>
    </source>
</evidence>
<evidence type="ECO:0000259" key="6">
    <source>
        <dbReference type="Pfam" id="PF04932"/>
    </source>
</evidence>
<dbReference type="EMBL" id="FOLE01000002">
    <property type="protein sequence ID" value="SFB98420.1"/>
    <property type="molecule type" value="Genomic_DNA"/>
</dbReference>
<feature type="transmembrane region" description="Helical" evidence="5">
    <location>
        <begin position="28"/>
        <end position="48"/>
    </location>
</feature>
<dbReference type="RefSeq" id="WP_091508395.1">
    <property type="nucleotide sequence ID" value="NZ_FOLE01000002.1"/>
</dbReference>
<dbReference type="InterPro" id="IPR051533">
    <property type="entry name" value="WaaL-like"/>
</dbReference>
<keyword evidence="7" id="KW-0436">Ligase</keyword>
<feature type="transmembrane region" description="Helical" evidence="5">
    <location>
        <begin position="114"/>
        <end position="134"/>
    </location>
</feature>
<dbReference type="GO" id="GO:0016020">
    <property type="term" value="C:membrane"/>
    <property type="evidence" value="ECO:0007669"/>
    <property type="project" value="UniProtKB-SubCell"/>
</dbReference>
<sequence length="411" mass="47556">MKQLLIIDKIQYWLLLIVAFTIPLPKTIAINSISIVLLVISVLIISIINKSIKPFLNKNVLILLIIFLIYLISGLWSEDKKLFLFEIEKKLSLFFFPIIFSSLSLSYDKVIGVLKSWILGTSLLLSICLFNLARNYFNLELHTYYPDYYVGEGLVFQTGLHRVYIAHHFIFTIIILFTTPVFKNYIRYILGTVFLIFTLMLSSRITIISIPLILFIYITYLVYCKKISYKIVALLIVALFTLVATIIFVPKVNFMIRQVLITSQYDDVKNVNEANGVHVRYLIWKGAKQAIEESPFIGYGVGDSQKVLNQKYNDIGFDLAIKNPYNAHNQYIQTCLDTGFIGLFTFIAILAYLLVFAFKKQDDLYLIFLLIFLFGFFTENILSNQKGVVFFAFFNSMFYLFNDIPKRYGAK</sequence>
<feature type="domain" description="O-antigen ligase-related" evidence="6">
    <location>
        <begin position="194"/>
        <end position="347"/>
    </location>
</feature>
<dbReference type="OrthoDB" id="1631746at2"/>
<dbReference type="InterPro" id="IPR007016">
    <property type="entry name" value="O-antigen_ligase-rel_domated"/>
</dbReference>
<keyword evidence="8" id="KW-1185">Reference proteome</keyword>
<feature type="transmembrane region" description="Helical" evidence="5">
    <location>
        <begin position="60"/>
        <end position="76"/>
    </location>
</feature>
<evidence type="ECO:0000256" key="4">
    <source>
        <dbReference type="ARBA" id="ARBA00023136"/>
    </source>
</evidence>
<feature type="transmembrane region" description="Helical" evidence="5">
    <location>
        <begin position="339"/>
        <end position="357"/>
    </location>
</feature>
<keyword evidence="2 5" id="KW-0812">Transmembrane</keyword>
<dbReference type="GO" id="GO:0016874">
    <property type="term" value="F:ligase activity"/>
    <property type="evidence" value="ECO:0007669"/>
    <property type="project" value="UniProtKB-KW"/>
</dbReference>
<keyword evidence="3 5" id="KW-1133">Transmembrane helix</keyword>
<dbReference type="AlphaFoldDB" id="A0A1I1FN13"/>
<dbReference type="Pfam" id="PF04932">
    <property type="entry name" value="Wzy_C"/>
    <property type="match status" value="1"/>
</dbReference>
<evidence type="ECO:0000313" key="7">
    <source>
        <dbReference type="EMBL" id="SFB98420.1"/>
    </source>
</evidence>
<comment type="subcellular location">
    <subcellularLocation>
        <location evidence="1">Membrane</location>
        <topology evidence="1">Multi-pass membrane protein</topology>
    </subcellularLocation>
</comment>
<keyword evidence="4 5" id="KW-0472">Membrane</keyword>
<evidence type="ECO:0000256" key="5">
    <source>
        <dbReference type="SAM" id="Phobius"/>
    </source>
</evidence>
<evidence type="ECO:0000256" key="1">
    <source>
        <dbReference type="ARBA" id="ARBA00004141"/>
    </source>
</evidence>
<reference evidence="7 8" key="1">
    <citation type="submission" date="2016-10" db="EMBL/GenBank/DDBJ databases">
        <authorList>
            <person name="de Groot N.N."/>
        </authorList>
    </citation>
    <scope>NUCLEOTIDE SEQUENCE [LARGE SCALE GENOMIC DNA]</scope>
    <source>
        <strain evidence="7 8">DSM 6793</strain>
    </source>
</reference>
<feature type="transmembrane region" description="Helical" evidence="5">
    <location>
        <begin position="364"/>
        <end position="382"/>
    </location>
</feature>
<feature type="transmembrane region" description="Helical" evidence="5">
    <location>
        <begin position="91"/>
        <end position="107"/>
    </location>
</feature>
<name>A0A1I1FN13_9BACT</name>
<evidence type="ECO:0000256" key="2">
    <source>
        <dbReference type="ARBA" id="ARBA00022692"/>
    </source>
</evidence>
<feature type="transmembrane region" description="Helical" evidence="5">
    <location>
        <begin position="388"/>
        <end position="405"/>
    </location>
</feature>